<evidence type="ECO:0000256" key="1">
    <source>
        <dbReference type="ARBA" id="ARBA00004271"/>
    </source>
</evidence>
<keyword evidence="9" id="KW-1133">Transmembrane helix</keyword>
<keyword evidence="7" id="KW-0379">Hydroxylation</keyword>
<dbReference type="Gramene" id="CDY69404">
    <property type="protein sequence ID" value="CDY69404"/>
    <property type="gene ID" value="GSBRNA2T00087390001"/>
</dbReference>
<keyword evidence="6" id="KW-0732">Signal</keyword>
<keyword evidence="12" id="KW-1185">Reference proteome</keyword>
<evidence type="ECO:0000313" key="12">
    <source>
        <dbReference type="Proteomes" id="UP000028999"/>
    </source>
</evidence>
<reference evidence="10" key="3">
    <citation type="submission" date="2021-01" db="EMBL/GenBank/DDBJ databases">
        <authorList>
            <consortium name="Genoscope - CEA"/>
            <person name="William W."/>
        </authorList>
    </citation>
    <scope>NUCLEOTIDE SEQUENCE</scope>
</reference>
<dbReference type="Proteomes" id="UP001295469">
    <property type="component" value="Chromosome C07"/>
</dbReference>
<dbReference type="GO" id="GO:2000280">
    <property type="term" value="P:regulation of root development"/>
    <property type="evidence" value="ECO:0000318"/>
    <property type="project" value="GO_Central"/>
</dbReference>
<dbReference type="GO" id="GO:0006995">
    <property type="term" value="P:cellular response to nitrogen starvation"/>
    <property type="evidence" value="ECO:0007669"/>
    <property type="project" value="UniProtKB-ARBA"/>
</dbReference>
<reference evidence="11 12" key="1">
    <citation type="journal article" date="2014" name="Science">
        <title>Plant genetics. Early allopolyploid evolution in the post-Neolithic Brassica napus oilseed genome.</title>
        <authorList>
            <person name="Chalhoub B."/>
            <person name="Denoeud F."/>
            <person name="Liu S."/>
            <person name="Parkin I.A."/>
            <person name="Tang H."/>
            <person name="Wang X."/>
            <person name="Chiquet J."/>
            <person name="Belcram H."/>
            <person name="Tong C."/>
            <person name="Samans B."/>
            <person name="Correa M."/>
            <person name="Da Silva C."/>
            <person name="Just J."/>
            <person name="Falentin C."/>
            <person name="Koh C.S."/>
            <person name="Le Clainche I."/>
            <person name="Bernard M."/>
            <person name="Bento P."/>
            <person name="Noel B."/>
            <person name="Labadie K."/>
            <person name="Alberti A."/>
            <person name="Charles M."/>
            <person name="Arnaud D."/>
            <person name="Guo H."/>
            <person name="Daviaud C."/>
            <person name="Alamery S."/>
            <person name="Jabbari K."/>
            <person name="Zhao M."/>
            <person name="Edger P.P."/>
            <person name="Chelaifa H."/>
            <person name="Tack D."/>
            <person name="Lassalle G."/>
            <person name="Mestiri I."/>
            <person name="Schnel N."/>
            <person name="Le Paslier M.C."/>
            <person name="Fan G."/>
            <person name="Renault V."/>
            <person name="Bayer P.E."/>
            <person name="Golicz A.A."/>
            <person name="Manoli S."/>
            <person name="Lee T.H."/>
            <person name="Thi V.H."/>
            <person name="Chalabi S."/>
            <person name="Hu Q."/>
            <person name="Fan C."/>
            <person name="Tollenaere R."/>
            <person name="Lu Y."/>
            <person name="Battail C."/>
            <person name="Shen J."/>
            <person name="Sidebottom C.H."/>
            <person name="Wang X."/>
            <person name="Canaguier A."/>
            <person name="Chauveau A."/>
            <person name="Berard A."/>
            <person name="Deniot G."/>
            <person name="Guan M."/>
            <person name="Liu Z."/>
            <person name="Sun F."/>
            <person name="Lim Y.P."/>
            <person name="Lyons E."/>
            <person name="Town C.D."/>
            <person name="Bancroft I."/>
            <person name="Wang X."/>
            <person name="Meng J."/>
            <person name="Ma J."/>
            <person name="Pires J.C."/>
            <person name="King G.J."/>
            <person name="Brunel D."/>
            <person name="Delourme R."/>
            <person name="Renard M."/>
            <person name="Aury J.M."/>
            <person name="Adams K.L."/>
            <person name="Batley J."/>
            <person name="Snowdon R.J."/>
            <person name="Tost J."/>
            <person name="Edwards D."/>
            <person name="Zhou Y."/>
            <person name="Hua W."/>
            <person name="Sharpe A.G."/>
            <person name="Paterson A.H."/>
            <person name="Guan C."/>
            <person name="Wincker P."/>
        </authorList>
    </citation>
    <scope>NUCLEOTIDE SEQUENCE [LARGE SCALE GENOMIC DNA]</scope>
    <source>
        <strain evidence="12">cv. Darmor-bzh</strain>
    </source>
</reference>
<dbReference type="GO" id="GO:0048046">
    <property type="term" value="C:apoplast"/>
    <property type="evidence" value="ECO:0007669"/>
    <property type="project" value="UniProtKB-SubCell"/>
</dbReference>
<evidence type="ECO:0000256" key="7">
    <source>
        <dbReference type="ARBA" id="ARBA00023278"/>
    </source>
</evidence>
<dbReference type="PANTHER" id="PTHR33348:SF42">
    <property type="entry name" value="PRECURSOR OF CEP8"/>
    <property type="match status" value="1"/>
</dbReference>
<reference evidence="11" key="2">
    <citation type="submission" date="2014-06" db="EMBL/GenBank/DDBJ databases">
        <authorList>
            <person name="Genoscope - CEA"/>
        </authorList>
    </citation>
    <scope>NUCLEOTIDE SEQUENCE</scope>
</reference>
<protein>
    <submittedName>
        <fullName evidence="10">(rape) hypothetical protein</fullName>
    </submittedName>
    <submittedName>
        <fullName evidence="11">BnaCnng63350D protein</fullName>
    </submittedName>
</protein>
<feature type="region of interest" description="Disordered" evidence="8">
    <location>
        <begin position="43"/>
        <end position="95"/>
    </location>
</feature>
<keyword evidence="9" id="KW-0472">Membrane</keyword>
<dbReference type="GO" id="GO:0005576">
    <property type="term" value="C:extracellular region"/>
    <property type="evidence" value="ECO:0000318"/>
    <property type="project" value="GO_Central"/>
</dbReference>
<dbReference type="GO" id="GO:0048364">
    <property type="term" value="P:root development"/>
    <property type="evidence" value="ECO:0007669"/>
    <property type="project" value="InterPro"/>
</dbReference>
<organism evidence="11 12">
    <name type="scientific">Brassica napus</name>
    <name type="common">Rape</name>
    <dbReference type="NCBI Taxonomy" id="3708"/>
    <lineage>
        <taxon>Eukaryota</taxon>
        <taxon>Viridiplantae</taxon>
        <taxon>Streptophyta</taxon>
        <taxon>Embryophyta</taxon>
        <taxon>Tracheophyta</taxon>
        <taxon>Spermatophyta</taxon>
        <taxon>Magnoliopsida</taxon>
        <taxon>eudicotyledons</taxon>
        <taxon>Gunneridae</taxon>
        <taxon>Pentapetalae</taxon>
        <taxon>rosids</taxon>
        <taxon>malvids</taxon>
        <taxon>Brassicales</taxon>
        <taxon>Brassicaceae</taxon>
        <taxon>Brassiceae</taxon>
        <taxon>Brassica</taxon>
    </lineage>
</organism>
<dbReference type="GO" id="GO:1902025">
    <property type="term" value="P:nitrate import"/>
    <property type="evidence" value="ECO:0000318"/>
    <property type="project" value="GO_Central"/>
</dbReference>
<dbReference type="PaxDb" id="3708-A0A078JRH7"/>
<dbReference type="GO" id="GO:0005179">
    <property type="term" value="F:hormone activity"/>
    <property type="evidence" value="ECO:0000318"/>
    <property type="project" value="GO_Central"/>
</dbReference>
<evidence type="ECO:0000256" key="4">
    <source>
        <dbReference type="ARBA" id="ARBA00022525"/>
    </source>
</evidence>
<comment type="subcellular location">
    <subcellularLocation>
        <location evidence="1">Secreted</location>
        <location evidence="1">Extracellular space</location>
        <location evidence="1">Apoplast</location>
    </subcellularLocation>
</comment>
<evidence type="ECO:0000256" key="3">
    <source>
        <dbReference type="ARBA" id="ARBA00022523"/>
    </source>
</evidence>
<dbReference type="GO" id="GO:1901371">
    <property type="term" value="P:regulation of leaf morphogenesis"/>
    <property type="evidence" value="ECO:0000318"/>
    <property type="project" value="GO_Central"/>
</dbReference>
<evidence type="ECO:0000256" key="6">
    <source>
        <dbReference type="ARBA" id="ARBA00022729"/>
    </source>
</evidence>
<dbReference type="OMA" id="FSVHDNS"/>
<dbReference type="SMR" id="A0A078JRH7"/>
<keyword evidence="4" id="KW-0964">Secreted</keyword>
<evidence type="ECO:0000256" key="5">
    <source>
        <dbReference type="ARBA" id="ARBA00022702"/>
    </source>
</evidence>
<dbReference type="STRING" id="3708.A0A078JRH7"/>
<keyword evidence="9" id="KW-0812">Transmembrane</keyword>
<evidence type="ECO:0000313" key="10">
    <source>
        <dbReference type="EMBL" id="CAF1985458.1"/>
    </source>
</evidence>
<comment type="similarity">
    <text evidence="2">Belongs to the C-terminally encoded plant signaling peptide (CEP) family.</text>
</comment>
<accession>A0A078JRH7</accession>
<name>A0A078JRH7_BRANA</name>
<feature type="compositionally biased region" description="Polar residues" evidence="8">
    <location>
        <begin position="48"/>
        <end position="69"/>
    </location>
</feature>
<dbReference type="EMBL" id="LK039340">
    <property type="protein sequence ID" value="CDY69404.1"/>
    <property type="molecule type" value="Genomic_DNA"/>
</dbReference>
<evidence type="ECO:0000256" key="8">
    <source>
        <dbReference type="SAM" id="MobiDB-lite"/>
    </source>
</evidence>
<keyword evidence="3" id="KW-0052">Apoplast</keyword>
<evidence type="ECO:0000256" key="9">
    <source>
        <dbReference type="SAM" id="Phobius"/>
    </source>
</evidence>
<dbReference type="PANTHER" id="PTHR33348">
    <property type="entry name" value="PRECURSOR OF CEP5"/>
    <property type="match status" value="1"/>
</dbReference>
<evidence type="ECO:0000313" key="11">
    <source>
        <dbReference type="EMBL" id="CDY69404.1"/>
    </source>
</evidence>
<sequence>MAKAVFLNFCIVLLIINIIVCHGILPTEARHLGTHRKPIKNRKATFSVHDNSSGLSTTAVGSVKKSSISNEEHGVDQFRPTAPGNSPGIGHSIKT</sequence>
<proteinExistence type="inferred from homology"/>
<evidence type="ECO:0000256" key="2">
    <source>
        <dbReference type="ARBA" id="ARBA00008963"/>
    </source>
</evidence>
<dbReference type="InterPro" id="IPR033250">
    <property type="entry name" value="CEP"/>
</dbReference>
<dbReference type="AlphaFoldDB" id="A0A078JRH7"/>
<feature type="transmembrane region" description="Helical" evidence="9">
    <location>
        <begin position="6"/>
        <end position="25"/>
    </location>
</feature>
<gene>
    <name evidence="11" type="primary">BnaCnng63350D</name>
    <name evidence="10" type="ORF">DARMORV10_C07P24930.1</name>
    <name evidence="11" type="ORF">GSBRNA2T00087390001</name>
</gene>
<keyword evidence="5" id="KW-0372">Hormone</keyword>
<dbReference type="EMBL" id="HG994371">
    <property type="protein sequence ID" value="CAF1985458.1"/>
    <property type="molecule type" value="Genomic_DNA"/>
</dbReference>
<dbReference type="Proteomes" id="UP000028999">
    <property type="component" value="Unassembled WGS sequence"/>
</dbReference>